<accession>A0A6I4SQ93</accession>
<evidence type="ECO:0000256" key="7">
    <source>
        <dbReference type="SAM" id="Phobius"/>
    </source>
</evidence>
<dbReference type="InterPro" id="IPR046357">
    <property type="entry name" value="PPIase_dom_sf"/>
</dbReference>
<keyword evidence="7" id="KW-1133">Transmembrane helix</keyword>
<dbReference type="Proteomes" id="UP000433652">
    <property type="component" value="Unassembled WGS sequence"/>
</dbReference>
<dbReference type="PANTHER" id="PTHR43811">
    <property type="entry name" value="FKBP-TYPE PEPTIDYL-PROLYL CIS-TRANS ISOMERASE FKPA"/>
    <property type="match status" value="1"/>
</dbReference>
<evidence type="ECO:0000313" key="9">
    <source>
        <dbReference type="EMBL" id="MXO58101.1"/>
    </source>
</evidence>
<evidence type="ECO:0000256" key="3">
    <source>
        <dbReference type="ARBA" id="ARBA00023110"/>
    </source>
</evidence>
<keyword evidence="4 5" id="KW-0413">Isomerase</keyword>
<comment type="caution">
    <text evidence="9">The sequence shown here is derived from an EMBL/GenBank/DDBJ whole genome shotgun (WGS) entry which is preliminary data.</text>
</comment>
<dbReference type="OrthoDB" id="9812109at2"/>
<organism evidence="9 10">
    <name type="scientific">Croceibacterium salegens</name>
    <dbReference type="NCBI Taxonomy" id="1737568"/>
    <lineage>
        <taxon>Bacteria</taxon>
        <taxon>Pseudomonadati</taxon>
        <taxon>Pseudomonadota</taxon>
        <taxon>Alphaproteobacteria</taxon>
        <taxon>Sphingomonadales</taxon>
        <taxon>Erythrobacteraceae</taxon>
        <taxon>Croceibacterium</taxon>
    </lineage>
</organism>
<feature type="domain" description="PPIase FKBP-type" evidence="8">
    <location>
        <begin position="59"/>
        <end position="154"/>
    </location>
</feature>
<evidence type="ECO:0000256" key="2">
    <source>
        <dbReference type="ARBA" id="ARBA00006577"/>
    </source>
</evidence>
<gene>
    <name evidence="9" type="ORF">GRI89_00885</name>
</gene>
<dbReference type="RefSeq" id="WP_159791381.1">
    <property type="nucleotide sequence ID" value="NZ_WTYM01000021.1"/>
</dbReference>
<dbReference type="EC" id="5.2.1.8" evidence="6"/>
<evidence type="ECO:0000259" key="8">
    <source>
        <dbReference type="PROSITE" id="PS50059"/>
    </source>
</evidence>
<keyword evidence="7" id="KW-0812">Transmembrane</keyword>
<evidence type="ECO:0000313" key="10">
    <source>
        <dbReference type="Proteomes" id="UP000433652"/>
    </source>
</evidence>
<dbReference type="SUPFAM" id="SSF54534">
    <property type="entry name" value="FKBP-like"/>
    <property type="match status" value="1"/>
</dbReference>
<dbReference type="Pfam" id="PF00254">
    <property type="entry name" value="FKBP_C"/>
    <property type="match status" value="1"/>
</dbReference>
<dbReference type="InterPro" id="IPR001179">
    <property type="entry name" value="PPIase_FKBP_dom"/>
</dbReference>
<dbReference type="PANTHER" id="PTHR43811:SF19">
    <property type="entry name" value="39 KDA FK506-BINDING NUCLEAR PROTEIN"/>
    <property type="match status" value="1"/>
</dbReference>
<dbReference type="GO" id="GO:0003755">
    <property type="term" value="F:peptidyl-prolyl cis-trans isomerase activity"/>
    <property type="evidence" value="ECO:0007669"/>
    <property type="project" value="UniProtKB-UniRule"/>
</dbReference>
<keyword evidence="3 5" id="KW-0697">Rotamase</keyword>
<evidence type="ECO:0000256" key="6">
    <source>
        <dbReference type="RuleBase" id="RU003915"/>
    </source>
</evidence>
<keyword evidence="10" id="KW-1185">Reference proteome</keyword>
<dbReference type="Gene3D" id="3.10.50.40">
    <property type="match status" value="1"/>
</dbReference>
<protein>
    <recommendedName>
        <fullName evidence="6">Peptidyl-prolyl cis-trans isomerase</fullName>
        <ecNumber evidence="6">5.2.1.8</ecNumber>
    </recommendedName>
</protein>
<evidence type="ECO:0000256" key="4">
    <source>
        <dbReference type="ARBA" id="ARBA00023235"/>
    </source>
</evidence>
<proteinExistence type="inferred from homology"/>
<feature type="transmembrane region" description="Helical" evidence="7">
    <location>
        <begin position="20"/>
        <end position="39"/>
    </location>
</feature>
<evidence type="ECO:0000256" key="5">
    <source>
        <dbReference type="PROSITE-ProRule" id="PRU00277"/>
    </source>
</evidence>
<reference evidence="9 10" key="1">
    <citation type="submission" date="2019-12" db="EMBL/GenBank/DDBJ databases">
        <title>Genomic-based taxomic classification of the family Erythrobacteraceae.</title>
        <authorList>
            <person name="Xu L."/>
        </authorList>
    </citation>
    <scope>NUCLEOTIDE SEQUENCE [LARGE SCALE GENOMIC DNA]</scope>
    <source>
        <strain evidence="9 10">MCCC 1K01500</strain>
    </source>
</reference>
<dbReference type="EMBL" id="WTYM01000021">
    <property type="protein sequence ID" value="MXO58101.1"/>
    <property type="molecule type" value="Genomic_DNA"/>
</dbReference>
<evidence type="ECO:0000256" key="1">
    <source>
        <dbReference type="ARBA" id="ARBA00000971"/>
    </source>
</evidence>
<comment type="similarity">
    <text evidence="2 6">Belongs to the FKBP-type PPIase family.</text>
</comment>
<dbReference type="AlphaFoldDB" id="A0A6I4SQ93"/>
<name>A0A6I4SQ93_9SPHN</name>
<comment type="catalytic activity">
    <reaction evidence="1 5 6">
        <text>[protein]-peptidylproline (omega=180) = [protein]-peptidylproline (omega=0)</text>
        <dbReference type="Rhea" id="RHEA:16237"/>
        <dbReference type="Rhea" id="RHEA-COMP:10747"/>
        <dbReference type="Rhea" id="RHEA-COMP:10748"/>
        <dbReference type="ChEBI" id="CHEBI:83833"/>
        <dbReference type="ChEBI" id="CHEBI:83834"/>
        <dbReference type="EC" id="5.2.1.8"/>
    </reaction>
</comment>
<keyword evidence="7" id="KW-0472">Membrane</keyword>
<sequence>MAEVTRVPIQPIAKGSVLKLWLGLLLVVALAAGLAYWAMPKGVEVSEITAGEGPNPVVGDVVFVKYTGKLVDGTVFDKSQDMQLPVQGILPEGTPMTLDGVIPGFKEALMKMQKGGKYEVRIPADKAYGASPPPGSPIPPNSDLIFEMELIDFMPEADAQRRVQMIQQLMAGQQQQGEGEAPPAGN</sequence>
<dbReference type="PROSITE" id="PS50059">
    <property type="entry name" value="FKBP_PPIASE"/>
    <property type="match status" value="1"/>
</dbReference>